<name>A0A7W9AWL0_9HYPH</name>
<comment type="caution">
    <text evidence="1">The sequence shown here is derived from an EMBL/GenBank/DDBJ whole genome shotgun (WGS) entry which is preliminary data.</text>
</comment>
<accession>A0A7W9AWL0</accession>
<reference evidence="1 2" key="1">
    <citation type="submission" date="2020-08" db="EMBL/GenBank/DDBJ databases">
        <title>Genomic Encyclopedia of Type Strains, Phase IV (KMG-IV): sequencing the most valuable type-strain genomes for metagenomic binning, comparative biology and taxonomic classification.</title>
        <authorList>
            <person name="Goeker M."/>
        </authorList>
    </citation>
    <scope>NUCLEOTIDE SEQUENCE [LARGE SCALE GENOMIC DNA]</scope>
    <source>
        <strain evidence="1 2">DSM 26944</strain>
    </source>
</reference>
<proteinExistence type="predicted"/>
<protein>
    <submittedName>
        <fullName evidence="1">Uncharacterized protein</fullName>
    </submittedName>
</protein>
<gene>
    <name evidence="1" type="ORF">FHS76_001807</name>
</gene>
<sequence length="155" mass="17150">MQITRTFTHRAYGPIATATLAHGNAGWALDGKPLPQASVEYLLGFALQSLQDAYAGAKSPEAAKAAYAAKRHRLIEGTVGARREALPPHFRYVRQLVRNALSAENKTRYEATKPKDRNKFLADLFNGLDETKRERIEATARTMFEASTAKVSMTI</sequence>
<dbReference type="Proteomes" id="UP000555546">
    <property type="component" value="Unassembled WGS sequence"/>
</dbReference>
<evidence type="ECO:0000313" key="2">
    <source>
        <dbReference type="Proteomes" id="UP000555546"/>
    </source>
</evidence>
<dbReference type="RefSeq" id="WP_183650922.1">
    <property type="nucleotide sequence ID" value="NZ_JACIJG010000005.1"/>
</dbReference>
<organism evidence="1 2">
    <name type="scientific">Brucella daejeonensis</name>
    <dbReference type="NCBI Taxonomy" id="659015"/>
    <lineage>
        <taxon>Bacteria</taxon>
        <taxon>Pseudomonadati</taxon>
        <taxon>Pseudomonadota</taxon>
        <taxon>Alphaproteobacteria</taxon>
        <taxon>Hyphomicrobiales</taxon>
        <taxon>Brucellaceae</taxon>
        <taxon>Brucella/Ochrobactrum group</taxon>
        <taxon>Brucella</taxon>
    </lineage>
</organism>
<evidence type="ECO:0000313" key="1">
    <source>
        <dbReference type="EMBL" id="MBB5701945.1"/>
    </source>
</evidence>
<dbReference type="AlphaFoldDB" id="A0A7W9AWL0"/>
<keyword evidence="2" id="KW-1185">Reference proteome</keyword>
<dbReference type="EMBL" id="JACIJG010000005">
    <property type="protein sequence ID" value="MBB5701945.1"/>
    <property type="molecule type" value="Genomic_DNA"/>
</dbReference>